<feature type="transmembrane region" description="Helical" evidence="1">
    <location>
        <begin position="61"/>
        <end position="81"/>
    </location>
</feature>
<name>A0A918LWE5_9ACTN</name>
<reference evidence="2" key="1">
    <citation type="journal article" date="2014" name="Int. J. Syst. Evol. Microbiol.">
        <title>Complete genome sequence of Corynebacterium casei LMG S-19264T (=DSM 44701T), isolated from a smear-ripened cheese.</title>
        <authorList>
            <consortium name="US DOE Joint Genome Institute (JGI-PGF)"/>
            <person name="Walter F."/>
            <person name="Albersmeier A."/>
            <person name="Kalinowski J."/>
            <person name="Ruckert C."/>
        </authorList>
    </citation>
    <scope>NUCLEOTIDE SEQUENCE</scope>
    <source>
        <strain evidence="2">JCM 3172</strain>
    </source>
</reference>
<organism evidence="2 3">
    <name type="scientific">Streptomyces purpureus</name>
    <dbReference type="NCBI Taxonomy" id="1951"/>
    <lineage>
        <taxon>Bacteria</taxon>
        <taxon>Bacillati</taxon>
        <taxon>Actinomycetota</taxon>
        <taxon>Actinomycetes</taxon>
        <taxon>Kitasatosporales</taxon>
        <taxon>Streptomycetaceae</taxon>
        <taxon>Streptomyces</taxon>
    </lineage>
</organism>
<evidence type="ECO:0000313" key="3">
    <source>
        <dbReference type="Proteomes" id="UP000619486"/>
    </source>
</evidence>
<reference evidence="2" key="2">
    <citation type="submission" date="2020-09" db="EMBL/GenBank/DDBJ databases">
        <authorList>
            <person name="Sun Q."/>
            <person name="Ohkuma M."/>
        </authorList>
    </citation>
    <scope>NUCLEOTIDE SEQUENCE</scope>
    <source>
        <strain evidence="2">JCM 3172</strain>
    </source>
</reference>
<dbReference type="EMBL" id="BMQQ01000044">
    <property type="protein sequence ID" value="GGT63391.1"/>
    <property type="molecule type" value="Genomic_DNA"/>
</dbReference>
<evidence type="ECO:0000313" key="2">
    <source>
        <dbReference type="EMBL" id="GGT63391.1"/>
    </source>
</evidence>
<gene>
    <name evidence="2" type="ORF">GCM10014713_65840</name>
</gene>
<proteinExistence type="predicted"/>
<keyword evidence="1" id="KW-1133">Transmembrane helix</keyword>
<comment type="caution">
    <text evidence="2">The sequence shown here is derived from an EMBL/GenBank/DDBJ whole genome shotgun (WGS) entry which is preliminary data.</text>
</comment>
<dbReference type="Proteomes" id="UP000619486">
    <property type="component" value="Unassembled WGS sequence"/>
</dbReference>
<keyword evidence="1" id="KW-0812">Transmembrane</keyword>
<dbReference type="AlphaFoldDB" id="A0A918LWE5"/>
<feature type="transmembrane region" description="Helical" evidence="1">
    <location>
        <begin position="29"/>
        <end position="49"/>
    </location>
</feature>
<evidence type="ECO:0000256" key="1">
    <source>
        <dbReference type="SAM" id="Phobius"/>
    </source>
</evidence>
<keyword evidence="1" id="KW-0472">Membrane</keyword>
<protein>
    <submittedName>
        <fullName evidence="2">Uncharacterized protein</fullName>
    </submittedName>
</protein>
<sequence length="206" mass="22427">MTVPVPQPPLVKAALDHCPTRVAHRRFLVWRWGWLTVGIAAFTAAPVWLAFTEDVEGAMPWVAMTVITAPFVALFAGLALVSSTRAARVLRHYPWRAYPCTHVPVQEHRDHLVVLDLGGGERLAVHPVPLRCDLERKKNRHPGVIWFAGDVHSGGVASPVGGHYPMRVVRASLGRGGGQDGTLPPATPLAERAGLAKGGRYRRLSL</sequence>
<keyword evidence="3" id="KW-1185">Reference proteome</keyword>
<accession>A0A918LWE5</accession>